<protein>
    <submittedName>
        <fullName evidence="2">Tyrosine-protein phosphatase non-receptor type 4</fullName>
    </submittedName>
</protein>
<reference evidence="2 3" key="1">
    <citation type="submission" date="2013-11" db="EMBL/GenBank/DDBJ databases">
        <title>Genome sequencing of Stegodyphus mimosarum.</title>
        <authorList>
            <person name="Bechsgaard J."/>
        </authorList>
    </citation>
    <scope>NUCLEOTIDE SEQUENCE [LARGE SCALE GENOMIC DNA]</scope>
</reference>
<dbReference type="GO" id="GO:0005856">
    <property type="term" value="C:cytoskeleton"/>
    <property type="evidence" value="ECO:0007669"/>
    <property type="project" value="TreeGrafter"/>
</dbReference>
<dbReference type="InterPro" id="IPR018979">
    <property type="entry name" value="FERM_N"/>
</dbReference>
<dbReference type="PROSITE" id="PS50057">
    <property type="entry name" value="FERM_3"/>
    <property type="match status" value="1"/>
</dbReference>
<keyword evidence="2" id="KW-0675">Receptor</keyword>
<gene>
    <name evidence="2" type="ORF">X975_16443</name>
</gene>
<dbReference type="Proteomes" id="UP000054359">
    <property type="component" value="Unassembled WGS sequence"/>
</dbReference>
<dbReference type="EMBL" id="KK117482">
    <property type="protein sequence ID" value="KFM70582.1"/>
    <property type="molecule type" value="Genomic_DNA"/>
</dbReference>
<organism evidence="2 3">
    <name type="scientific">Stegodyphus mimosarum</name>
    <name type="common">African social velvet spider</name>
    <dbReference type="NCBI Taxonomy" id="407821"/>
    <lineage>
        <taxon>Eukaryota</taxon>
        <taxon>Metazoa</taxon>
        <taxon>Ecdysozoa</taxon>
        <taxon>Arthropoda</taxon>
        <taxon>Chelicerata</taxon>
        <taxon>Arachnida</taxon>
        <taxon>Araneae</taxon>
        <taxon>Araneomorphae</taxon>
        <taxon>Entelegynae</taxon>
        <taxon>Eresoidea</taxon>
        <taxon>Eresidae</taxon>
        <taxon>Stegodyphus</taxon>
    </lineage>
</organism>
<sequence length="81" mass="9453">MSRRAFVGSSGTYNVRASELAREKRVKTIRCTVFFLDDSQQTFELDKRSKGQILLDMVFQHLELIEKDYFGLQFSENDHSS</sequence>
<dbReference type="OrthoDB" id="5854685at2759"/>
<accession>A0A087TZP3</accession>
<keyword evidence="3" id="KW-1185">Reference proteome</keyword>
<evidence type="ECO:0000313" key="2">
    <source>
        <dbReference type="EMBL" id="KFM70582.1"/>
    </source>
</evidence>
<dbReference type="STRING" id="407821.A0A087TZP3"/>
<evidence type="ECO:0000313" key="3">
    <source>
        <dbReference type="Proteomes" id="UP000054359"/>
    </source>
</evidence>
<dbReference type="AlphaFoldDB" id="A0A087TZP3"/>
<dbReference type="InterPro" id="IPR029071">
    <property type="entry name" value="Ubiquitin-like_domsf"/>
</dbReference>
<feature type="non-terminal residue" evidence="2">
    <location>
        <position position="81"/>
    </location>
</feature>
<dbReference type="OMA" id="ARHEITC"/>
<proteinExistence type="predicted"/>
<dbReference type="Gene3D" id="3.10.20.90">
    <property type="entry name" value="Phosphatidylinositol 3-kinase Catalytic Subunit, Chain A, domain 1"/>
    <property type="match status" value="1"/>
</dbReference>
<feature type="domain" description="FERM" evidence="1">
    <location>
        <begin position="29"/>
        <end position="81"/>
    </location>
</feature>
<dbReference type="GO" id="GO:0031032">
    <property type="term" value="P:actomyosin structure organization"/>
    <property type="evidence" value="ECO:0007669"/>
    <property type="project" value="TreeGrafter"/>
</dbReference>
<dbReference type="InterPro" id="IPR000299">
    <property type="entry name" value="FERM_domain"/>
</dbReference>
<dbReference type="Pfam" id="PF09379">
    <property type="entry name" value="FERM_N"/>
    <property type="match status" value="1"/>
</dbReference>
<name>A0A087TZP3_STEMI</name>
<dbReference type="PANTHER" id="PTHR23280">
    <property type="entry name" value="4.1 G PROTEIN"/>
    <property type="match status" value="1"/>
</dbReference>
<dbReference type="PANTHER" id="PTHR23280:SF27">
    <property type="entry name" value="TYROSINE-PROTEIN PHOSPHATASE NON-RECEPTOR TYPE"/>
    <property type="match status" value="1"/>
</dbReference>
<dbReference type="SUPFAM" id="SSF54236">
    <property type="entry name" value="Ubiquitin-like"/>
    <property type="match status" value="1"/>
</dbReference>
<evidence type="ECO:0000259" key="1">
    <source>
        <dbReference type="PROSITE" id="PS50057"/>
    </source>
</evidence>